<evidence type="ECO:0000313" key="2">
    <source>
        <dbReference type="Proteomes" id="UP000790377"/>
    </source>
</evidence>
<keyword evidence="2" id="KW-1185">Reference proteome</keyword>
<name>A0ACB8A681_9AGAM</name>
<gene>
    <name evidence="1" type="ORF">BJ138DRAFT_1012447</name>
</gene>
<evidence type="ECO:0000313" key="1">
    <source>
        <dbReference type="EMBL" id="KAH7908603.1"/>
    </source>
</evidence>
<protein>
    <submittedName>
        <fullName evidence="1">Uncharacterized protein</fullName>
    </submittedName>
</protein>
<dbReference type="Proteomes" id="UP000790377">
    <property type="component" value="Unassembled WGS sequence"/>
</dbReference>
<dbReference type="EMBL" id="MU267810">
    <property type="protein sequence ID" value="KAH7908603.1"/>
    <property type="molecule type" value="Genomic_DNA"/>
</dbReference>
<reference evidence="1" key="1">
    <citation type="journal article" date="2021" name="New Phytol.">
        <title>Evolutionary innovations through gain and loss of genes in the ectomycorrhizal Boletales.</title>
        <authorList>
            <person name="Wu G."/>
            <person name="Miyauchi S."/>
            <person name="Morin E."/>
            <person name="Kuo A."/>
            <person name="Drula E."/>
            <person name="Varga T."/>
            <person name="Kohler A."/>
            <person name="Feng B."/>
            <person name="Cao Y."/>
            <person name="Lipzen A."/>
            <person name="Daum C."/>
            <person name="Hundley H."/>
            <person name="Pangilinan J."/>
            <person name="Johnson J."/>
            <person name="Barry K."/>
            <person name="LaButti K."/>
            <person name="Ng V."/>
            <person name="Ahrendt S."/>
            <person name="Min B."/>
            <person name="Choi I.G."/>
            <person name="Park H."/>
            <person name="Plett J.M."/>
            <person name="Magnuson J."/>
            <person name="Spatafora J.W."/>
            <person name="Nagy L.G."/>
            <person name="Henrissat B."/>
            <person name="Grigoriev I.V."/>
            <person name="Yang Z.L."/>
            <person name="Xu J."/>
            <person name="Martin F.M."/>
        </authorList>
    </citation>
    <scope>NUCLEOTIDE SEQUENCE</scope>
    <source>
        <strain evidence="1">ATCC 28755</strain>
    </source>
</reference>
<accession>A0ACB8A681</accession>
<organism evidence="1 2">
    <name type="scientific">Hygrophoropsis aurantiaca</name>
    <dbReference type="NCBI Taxonomy" id="72124"/>
    <lineage>
        <taxon>Eukaryota</taxon>
        <taxon>Fungi</taxon>
        <taxon>Dikarya</taxon>
        <taxon>Basidiomycota</taxon>
        <taxon>Agaricomycotina</taxon>
        <taxon>Agaricomycetes</taxon>
        <taxon>Agaricomycetidae</taxon>
        <taxon>Boletales</taxon>
        <taxon>Coniophorineae</taxon>
        <taxon>Hygrophoropsidaceae</taxon>
        <taxon>Hygrophoropsis</taxon>
    </lineage>
</organism>
<proteinExistence type="predicted"/>
<comment type="caution">
    <text evidence="1">The sequence shown here is derived from an EMBL/GenBank/DDBJ whole genome shotgun (WGS) entry which is preliminary data.</text>
</comment>
<sequence>MSGIIQFGANDISHQADFIKTAKDKLKNNLDSEQIANTLHILLEYQSPSSDAGASFISFSPSDLLVLGRGSTPPDEQTRKKLLNLTEAAQDAAKSLFCGSIIAGHTSESDEYADIGIWLGHGPDDHGYDKGYEIEVLHALGLDATIDEIQSVQLDPTSYLPQVIVTKSTSPPAVEAFSSALKDLTNVHCFFATFEHESSMMMVWFLLGKLLPDGWCGLVGMGVSSDE</sequence>